<evidence type="ECO:0000259" key="1">
    <source>
        <dbReference type="Pfam" id="PF18367"/>
    </source>
</evidence>
<dbReference type="Pfam" id="PF18367">
    <property type="entry name" value="Rv2175c_C"/>
    <property type="match status" value="1"/>
</dbReference>
<reference evidence="3 4" key="1">
    <citation type="submission" date="2016-10" db="EMBL/GenBank/DDBJ databases">
        <authorList>
            <person name="de Groot N.N."/>
        </authorList>
    </citation>
    <scope>NUCLEOTIDE SEQUENCE [LARGE SCALE GENOMIC DNA]</scope>
    <source>
        <strain evidence="3 4">CGMCC 4.3143</strain>
    </source>
</reference>
<name>A0A1G7ENP1_PSEOR</name>
<dbReference type="InterPro" id="IPR048576">
    <property type="entry name" value="Rv2175c_wHTH"/>
</dbReference>
<gene>
    <name evidence="3" type="ORF">SAMN05216377_101432</name>
</gene>
<keyword evidence="4" id="KW-1185">Reference proteome</keyword>
<sequence length="126" mass="13664">MPVCGIVTHVSEVPALSDDVAVLPATEVAVILSIPRTRVHQLIKDGQLLGLRRNDTTCIPADFLDGNAVVKGLPGTISLLRDGGYPDEDILRWLFTDDESLPGTPIAAIRAGRHREIKRRAQAMAF</sequence>
<protein>
    <submittedName>
        <fullName evidence="3">Uncharacterized protein</fullName>
    </submittedName>
</protein>
<evidence type="ECO:0000313" key="4">
    <source>
        <dbReference type="Proteomes" id="UP000198967"/>
    </source>
</evidence>
<evidence type="ECO:0000313" key="3">
    <source>
        <dbReference type="EMBL" id="SDE65242.1"/>
    </source>
</evidence>
<proteinExistence type="predicted"/>
<dbReference type="AlphaFoldDB" id="A0A1G7ENP1"/>
<dbReference type="Proteomes" id="UP000198967">
    <property type="component" value="Unassembled WGS sequence"/>
</dbReference>
<dbReference type="GO" id="GO:0003677">
    <property type="term" value="F:DNA binding"/>
    <property type="evidence" value="ECO:0007669"/>
    <property type="project" value="InterPro"/>
</dbReference>
<feature type="domain" description="Rv2175c C-terminal" evidence="1">
    <location>
        <begin position="70"/>
        <end position="125"/>
    </location>
</feature>
<organism evidence="3 4">
    <name type="scientific">Pseudonocardia oroxyli</name>
    <dbReference type="NCBI Taxonomy" id="366584"/>
    <lineage>
        <taxon>Bacteria</taxon>
        <taxon>Bacillati</taxon>
        <taxon>Actinomycetota</taxon>
        <taxon>Actinomycetes</taxon>
        <taxon>Pseudonocardiales</taxon>
        <taxon>Pseudonocardiaceae</taxon>
        <taxon>Pseudonocardia</taxon>
    </lineage>
</organism>
<evidence type="ECO:0000259" key="2">
    <source>
        <dbReference type="Pfam" id="PF21531"/>
    </source>
</evidence>
<accession>A0A1G7ENP1</accession>
<dbReference type="EMBL" id="FNBE01000001">
    <property type="protein sequence ID" value="SDE65242.1"/>
    <property type="molecule type" value="Genomic_DNA"/>
</dbReference>
<dbReference type="STRING" id="366584.SAMN05216377_101432"/>
<dbReference type="Pfam" id="PF21531">
    <property type="entry name" value="Rv2175c_wHTH"/>
    <property type="match status" value="1"/>
</dbReference>
<dbReference type="InterPro" id="IPR041098">
    <property type="entry name" value="Rv2175c_C"/>
</dbReference>
<feature type="domain" description="DNA-binding protein Rv2175c wHTH" evidence="2">
    <location>
        <begin position="15"/>
        <end position="64"/>
    </location>
</feature>